<dbReference type="EMBL" id="FOHX01000003">
    <property type="protein sequence ID" value="SET50151.1"/>
    <property type="molecule type" value="Genomic_DNA"/>
</dbReference>
<accession>A0A1I0EXP1</accession>
<organism evidence="2 3">
    <name type="scientific">Nonomuraea wenchangensis</name>
    <dbReference type="NCBI Taxonomy" id="568860"/>
    <lineage>
        <taxon>Bacteria</taxon>
        <taxon>Bacillati</taxon>
        <taxon>Actinomycetota</taxon>
        <taxon>Actinomycetes</taxon>
        <taxon>Streptosporangiales</taxon>
        <taxon>Streptosporangiaceae</taxon>
        <taxon>Nonomuraea</taxon>
    </lineage>
</organism>
<evidence type="ECO:0000313" key="3">
    <source>
        <dbReference type="Proteomes" id="UP000199361"/>
    </source>
</evidence>
<feature type="region of interest" description="Disordered" evidence="1">
    <location>
        <begin position="1"/>
        <end position="32"/>
    </location>
</feature>
<evidence type="ECO:0000256" key="1">
    <source>
        <dbReference type="SAM" id="MobiDB-lite"/>
    </source>
</evidence>
<protein>
    <submittedName>
        <fullName evidence="2">Uncharacterized protein</fullName>
    </submittedName>
</protein>
<proteinExistence type="predicted"/>
<feature type="compositionally biased region" description="Polar residues" evidence="1">
    <location>
        <begin position="1"/>
        <end position="11"/>
    </location>
</feature>
<evidence type="ECO:0000313" key="2">
    <source>
        <dbReference type="EMBL" id="SET50151.1"/>
    </source>
</evidence>
<dbReference type="AlphaFoldDB" id="A0A1I0EXP1"/>
<gene>
    <name evidence="2" type="ORF">SAMN05421811_103242</name>
</gene>
<dbReference type="Proteomes" id="UP000199361">
    <property type="component" value="Unassembled WGS sequence"/>
</dbReference>
<dbReference type="STRING" id="568860.SAMN05421811_103242"/>
<keyword evidence="3" id="KW-1185">Reference proteome</keyword>
<name>A0A1I0EXP1_9ACTN</name>
<reference evidence="2 3" key="1">
    <citation type="submission" date="2016-10" db="EMBL/GenBank/DDBJ databases">
        <authorList>
            <person name="de Groot N.N."/>
        </authorList>
    </citation>
    <scope>NUCLEOTIDE SEQUENCE [LARGE SCALE GENOMIC DNA]</scope>
    <source>
        <strain evidence="2 3">CGMCC 4.5598</strain>
    </source>
</reference>
<sequence>MTNPDGASTSGAPEGGGDVLEDDYRPPESPEEQLLAKAWAYALPLLGQRLMERQEAAEEET</sequence>